<dbReference type="SUPFAM" id="SSF48179">
    <property type="entry name" value="6-phosphogluconate dehydrogenase C-terminal domain-like"/>
    <property type="match status" value="1"/>
</dbReference>
<dbReference type="GO" id="GO:0016853">
    <property type="term" value="F:isomerase activity"/>
    <property type="evidence" value="ECO:0007669"/>
    <property type="project" value="UniProtKB-KW"/>
</dbReference>
<feature type="binding site" evidence="11 12">
    <location>
        <position position="241"/>
    </location>
    <ligand>
        <name>substrate</name>
    </ligand>
</feature>
<gene>
    <name evidence="11" type="primary">ilvC</name>
    <name evidence="16" type="ORF">EDC50_2649</name>
</gene>
<dbReference type="Pfam" id="PF07991">
    <property type="entry name" value="KARI_N"/>
    <property type="match status" value="1"/>
</dbReference>
<feature type="domain" description="KARI C-terminal knotted" evidence="15">
    <location>
        <begin position="172"/>
        <end position="317"/>
    </location>
</feature>
<dbReference type="HAMAP" id="MF_00435">
    <property type="entry name" value="IlvC"/>
    <property type="match status" value="1"/>
</dbReference>
<dbReference type="RefSeq" id="WP_123770973.1">
    <property type="nucleotide sequence ID" value="NZ_RKQN01000004.1"/>
</dbReference>
<dbReference type="EC" id="1.1.1.86" evidence="11"/>
<dbReference type="GO" id="GO:0009097">
    <property type="term" value="P:isoleucine biosynthetic process"/>
    <property type="evidence" value="ECO:0007669"/>
    <property type="project" value="UniProtKB-UniRule"/>
</dbReference>
<dbReference type="PANTHER" id="PTHR21371:SF1">
    <property type="entry name" value="KETOL-ACID REDUCTOISOMERASE, MITOCHONDRIAL"/>
    <property type="match status" value="1"/>
</dbReference>
<feature type="binding site" evidence="11 12">
    <location>
        <position position="184"/>
    </location>
    <ligand>
        <name>Mg(2+)</name>
        <dbReference type="ChEBI" id="CHEBI:18420"/>
        <label>1</label>
    </ligand>
</feature>
<evidence type="ECO:0000256" key="10">
    <source>
        <dbReference type="ARBA" id="ARBA00049021"/>
    </source>
</evidence>
<dbReference type="GO" id="GO:0009099">
    <property type="term" value="P:L-valine biosynthetic process"/>
    <property type="evidence" value="ECO:0007669"/>
    <property type="project" value="UniProtKB-UniRule"/>
</dbReference>
<dbReference type="GO" id="GO:0000287">
    <property type="term" value="F:magnesium ion binding"/>
    <property type="evidence" value="ECO:0007669"/>
    <property type="project" value="UniProtKB-UniRule"/>
</dbReference>
<evidence type="ECO:0000256" key="7">
    <source>
        <dbReference type="ARBA" id="ARBA00022842"/>
    </source>
</evidence>
<dbReference type="AlphaFoldDB" id="A0A3N4V3C7"/>
<evidence type="ECO:0000256" key="6">
    <source>
        <dbReference type="ARBA" id="ARBA00022723"/>
    </source>
</evidence>
<comment type="catalytic activity">
    <reaction evidence="10 11">
        <text>(2R)-2,3-dihydroxy-3-methylbutanoate + NADP(+) = (2S)-2-acetolactate + NADPH + H(+)</text>
        <dbReference type="Rhea" id="RHEA:22068"/>
        <dbReference type="ChEBI" id="CHEBI:15378"/>
        <dbReference type="ChEBI" id="CHEBI:49072"/>
        <dbReference type="ChEBI" id="CHEBI:57783"/>
        <dbReference type="ChEBI" id="CHEBI:58349"/>
        <dbReference type="ChEBI" id="CHEBI:58476"/>
        <dbReference type="EC" id="1.1.1.86"/>
    </reaction>
</comment>
<dbReference type="InterPro" id="IPR008927">
    <property type="entry name" value="6-PGluconate_DH-like_C_sf"/>
</dbReference>
<feature type="binding site" evidence="11">
    <location>
        <begin position="14"/>
        <end position="17"/>
    </location>
    <ligand>
        <name>NADP(+)</name>
        <dbReference type="ChEBI" id="CHEBI:58349"/>
    </ligand>
</feature>
<evidence type="ECO:0000256" key="2">
    <source>
        <dbReference type="ARBA" id="ARBA00004864"/>
    </source>
</evidence>
<feature type="compositionally biased region" description="Basic and acidic residues" evidence="13">
    <location>
        <begin position="337"/>
        <end position="350"/>
    </location>
</feature>
<comment type="similarity">
    <text evidence="4 11 12">Belongs to the ketol-acid reductoisomerase family.</text>
</comment>
<keyword evidence="11" id="KW-0521">NADP</keyword>
<organism evidence="16 17">
    <name type="scientific">Vulcaniibacterium tengchongense</name>
    <dbReference type="NCBI Taxonomy" id="1273429"/>
    <lineage>
        <taxon>Bacteria</taxon>
        <taxon>Pseudomonadati</taxon>
        <taxon>Pseudomonadota</taxon>
        <taxon>Gammaproteobacteria</taxon>
        <taxon>Lysobacterales</taxon>
        <taxon>Lysobacteraceae</taxon>
        <taxon>Vulcaniibacterium</taxon>
    </lineage>
</organism>
<dbReference type="SUPFAM" id="SSF51735">
    <property type="entry name" value="NAD(P)-binding Rossmann-fold domains"/>
    <property type="match status" value="1"/>
</dbReference>
<dbReference type="InterPro" id="IPR014359">
    <property type="entry name" value="KARI_prok"/>
</dbReference>
<keyword evidence="6 11" id="KW-0479">Metal-binding</keyword>
<dbReference type="Proteomes" id="UP000269708">
    <property type="component" value="Unassembled WGS sequence"/>
</dbReference>
<dbReference type="InterPro" id="IPR013023">
    <property type="entry name" value="KARI"/>
</dbReference>
<feature type="binding site" evidence="11 12">
    <location>
        <position position="180"/>
    </location>
    <ligand>
        <name>Mg(2+)</name>
        <dbReference type="ChEBI" id="CHEBI:18420"/>
        <label>2</label>
    </ligand>
</feature>
<evidence type="ECO:0000256" key="8">
    <source>
        <dbReference type="ARBA" id="ARBA00023002"/>
    </source>
</evidence>
<comment type="pathway">
    <text evidence="2 11">Amino-acid biosynthesis; L-valine biosynthesis; L-valine from pyruvate: step 2/4.</text>
</comment>
<evidence type="ECO:0000256" key="13">
    <source>
        <dbReference type="SAM" id="MobiDB-lite"/>
    </source>
</evidence>
<dbReference type="NCBIfam" id="TIGR00465">
    <property type="entry name" value="ilvC"/>
    <property type="match status" value="1"/>
</dbReference>
<feature type="binding site" evidence="11">
    <location>
        <position position="123"/>
    </location>
    <ligand>
        <name>NADP(+)</name>
        <dbReference type="ChEBI" id="CHEBI:58349"/>
    </ligand>
</feature>
<evidence type="ECO:0000313" key="17">
    <source>
        <dbReference type="Proteomes" id="UP000269708"/>
    </source>
</evidence>
<accession>A0A3N4V3C7</accession>
<evidence type="ECO:0000256" key="3">
    <source>
        <dbReference type="ARBA" id="ARBA00004885"/>
    </source>
</evidence>
<feature type="binding site" evidence="11 12">
    <location>
        <position position="220"/>
    </location>
    <ligand>
        <name>Mg(2+)</name>
        <dbReference type="ChEBI" id="CHEBI:18420"/>
        <label>2</label>
    </ligand>
</feature>
<dbReference type="UniPathway" id="UPA00047">
    <property type="reaction ID" value="UER00056"/>
</dbReference>
<dbReference type="InterPro" id="IPR013116">
    <property type="entry name" value="KARI_N"/>
</dbReference>
<evidence type="ECO:0000256" key="9">
    <source>
        <dbReference type="ARBA" id="ARBA00023304"/>
    </source>
</evidence>
<keyword evidence="5 11" id="KW-0028">Amino-acid biosynthesis</keyword>
<keyword evidence="16" id="KW-0413">Isomerase</keyword>
<dbReference type="Gene3D" id="3.40.50.720">
    <property type="entry name" value="NAD(P)-binding Rossmann-like Domain"/>
    <property type="match status" value="1"/>
</dbReference>
<evidence type="ECO:0000313" key="16">
    <source>
        <dbReference type="EMBL" id="RPE75755.1"/>
    </source>
</evidence>
<dbReference type="GO" id="GO:0004455">
    <property type="term" value="F:ketol-acid reductoisomerase activity"/>
    <property type="evidence" value="ECO:0007669"/>
    <property type="project" value="UniProtKB-UniRule"/>
</dbReference>
<dbReference type="UniPathway" id="UPA00049">
    <property type="reaction ID" value="UER00060"/>
</dbReference>
<evidence type="ECO:0000256" key="12">
    <source>
        <dbReference type="PROSITE-ProRule" id="PRU01198"/>
    </source>
</evidence>
<feature type="domain" description="KARI N-terminal Rossmann" evidence="14">
    <location>
        <begin position="1"/>
        <end position="171"/>
    </location>
</feature>
<dbReference type="Gene3D" id="6.10.240.10">
    <property type="match status" value="1"/>
</dbReference>
<evidence type="ECO:0000256" key="1">
    <source>
        <dbReference type="ARBA" id="ARBA00002172"/>
    </source>
</evidence>
<dbReference type="Pfam" id="PF01450">
    <property type="entry name" value="KARI_C"/>
    <property type="match status" value="1"/>
</dbReference>
<evidence type="ECO:0000259" key="14">
    <source>
        <dbReference type="PROSITE" id="PS51850"/>
    </source>
</evidence>
<dbReference type="EMBL" id="RKQN01000004">
    <property type="protein sequence ID" value="RPE75755.1"/>
    <property type="molecule type" value="Genomic_DNA"/>
</dbReference>
<comment type="cofactor">
    <cofactor evidence="11">
        <name>Mg(2+)</name>
        <dbReference type="ChEBI" id="CHEBI:18420"/>
    </cofactor>
    <text evidence="11">Binds 2 magnesium ions per subunit.</text>
</comment>
<keyword evidence="9 11" id="KW-0100">Branched-chain amino acid biosynthesis</keyword>
<feature type="binding site" evidence="11">
    <location>
        <position position="42"/>
    </location>
    <ligand>
        <name>NADP(+)</name>
        <dbReference type="ChEBI" id="CHEBI:58349"/>
    </ligand>
</feature>
<feature type="active site" evidence="11">
    <location>
        <position position="97"/>
    </location>
</feature>
<comment type="function">
    <text evidence="1 11">Involved in the biosynthesis of branched-chain amino acids (BCAA). Catalyzes an alkyl-migration followed by a ketol-acid reduction of (S)-2-acetolactate (S2AL) to yield (R)-2,3-dihydroxy-isovalerate. In the isomerase reaction, S2AL is rearranged via a Mg-dependent methyl migration to produce 3-hydroxy-3-methyl-2-ketobutyrate (HMKB). In the reductase reaction, this 2-ketoacid undergoes a metal-dependent reduction by NADPH to yield (R)-2,3-dihydroxy-isovalerate.</text>
</comment>
<feature type="region of interest" description="Disordered" evidence="13">
    <location>
        <begin position="318"/>
        <end position="350"/>
    </location>
</feature>
<dbReference type="InterPro" id="IPR000506">
    <property type="entry name" value="KARI_C"/>
</dbReference>
<feature type="binding site" evidence="11 12">
    <location>
        <position position="216"/>
    </location>
    <ligand>
        <name>Mg(2+)</name>
        <dbReference type="ChEBI" id="CHEBI:18420"/>
        <label>2</label>
    </ligand>
</feature>
<feature type="binding site" evidence="11 12">
    <location>
        <position position="180"/>
    </location>
    <ligand>
        <name>Mg(2+)</name>
        <dbReference type="ChEBI" id="CHEBI:18420"/>
        <label>1</label>
    </ligand>
</feature>
<dbReference type="PROSITE" id="PS51850">
    <property type="entry name" value="KARI_N"/>
    <property type="match status" value="1"/>
</dbReference>
<proteinExistence type="inferred from homology"/>
<dbReference type="NCBIfam" id="NF004017">
    <property type="entry name" value="PRK05479.1"/>
    <property type="match status" value="1"/>
</dbReference>
<comment type="pathway">
    <text evidence="3 11">Amino-acid biosynthesis; L-isoleucine biosynthesis; L-isoleucine from 2-oxobutanoate: step 2/4.</text>
</comment>
<keyword evidence="7 11" id="KW-0460">Magnesium</keyword>
<comment type="catalytic activity">
    <reaction evidence="11">
        <text>(2R,3R)-2,3-dihydroxy-3-methylpentanoate + NADP(+) = (S)-2-ethyl-2-hydroxy-3-oxobutanoate + NADPH + H(+)</text>
        <dbReference type="Rhea" id="RHEA:13493"/>
        <dbReference type="ChEBI" id="CHEBI:15378"/>
        <dbReference type="ChEBI" id="CHEBI:49256"/>
        <dbReference type="ChEBI" id="CHEBI:49258"/>
        <dbReference type="ChEBI" id="CHEBI:57783"/>
        <dbReference type="ChEBI" id="CHEBI:58349"/>
        <dbReference type="EC" id="1.1.1.86"/>
    </reaction>
</comment>
<dbReference type="InterPro" id="IPR036291">
    <property type="entry name" value="NAD(P)-bd_dom_sf"/>
</dbReference>
<name>A0A3N4V3C7_9GAMM</name>
<feature type="binding site" evidence="11">
    <location>
        <position position="37"/>
    </location>
    <ligand>
        <name>NADP(+)</name>
        <dbReference type="ChEBI" id="CHEBI:58349"/>
    </ligand>
</feature>
<evidence type="ECO:0000256" key="11">
    <source>
        <dbReference type="HAMAP-Rule" id="MF_00435"/>
    </source>
</evidence>
<keyword evidence="8 11" id="KW-0560">Oxidoreductase</keyword>
<reference evidence="16 17" key="1">
    <citation type="submission" date="2018-11" db="EMBL/GenBank/DDBJ databases">
        <title>Genomic Encyclopedia of Type Strains, Phase IV (KMG-IV): sequencing the most valuable type-strain genomes for metagenomic binning, comparative biology and taxonomic classification.</title>
        <authorList>
            <person name="Goeker M."/>
        </authorList>
    </citation>
    <scope>NUCLEOTIDE SEQUENCE [LARGE SCALE GENOMIC DNA]</scope>
    <source>
        <strain evidence="16 17">DSM 25623</strain>
    </source>
</reference>
<dbReference type="GO" id="GO:0050661">
    <property type="term" value="F:NADP binding"/>
    <property type="evidence" value="ECO:0007669"/>
    <property type="project" value="InterPro"/>
</dbReference>
<dbReference type="PIRSF" id="PIRSF000116">
    <property type="entry name" value="IlvC_gammaproteo"/>
    <property type="match status" value="1"/>
</dbReference>
<evidence type="ECO:0000259" key="15">
    <source>
        <dbReference type="PROSITE" id="PS51851"/>
    </source>
</evidence>
<comment type="caution">
    <text evidence="11">Lacks conserved residue(s) required for the propagation of feature annotation.</text>
</comment>
<comment type="caution">
    <text evidence="16">The sequence shown here is derived from an EMBL/GenBank/DDBJ whole genome shotgun (WGS) entry which is preliminary data.</text>
</comment>
<protein>
    <recommendedName>
        <fullName evidence="11">Ketol-acid reductoisomerase (NADP(+))</fullName>
        <shortName evidence="11">KARI</shortName>
        <ecNumber evidence="11">1.1.1.86</ecNumber>
    </recommendedName>
    <alternativeName>
        <fullName evidence="11">Acetohydroxy-acid isomeroreductase</fullName>
        <shortName evidence="11">AHIR</shortName>
    </alternativeName>
    <alternativeName>
        <fullName evidence="11">Alpha-keto-beta-hydroxylacyl reductoisomerase</fullName>
    </alternativeName>
</protein>
<sequence>MTAQHTPKIAIVGYGSQGRAHALNLRDSGFDVTIGLRPGGPTELKARADGFVVKSPAEAVKGAELVAVLTPDMVQPQLYGEVIEPNIARGACLLFAHGFNVHYGQIVPREDLDVVLVAPKGPGALVRREYEIGRGVPAVYAVHQDRSGQAEQLALGYCAGIGGARQNAIKTTFKEETETDLFGEQAVLCGGAAKLVQAGWETLVEAGYQPEIAYYECLHELKLIVDLFYEGGITRMHEFISETAQYGALTRGPYVVDDGARAQMKKILSEIQDGTFARQWIAEYAAGNAHYKAMKQADLEHPIEAVGKKLRANMKWLSSAPPKPEKSIEPAFGAKGPHMDVRDFAQEAQA</sequence>
<dbReference type="PROSITE" id="PS51851">
    <property type="entry name" value="KARI_C"/>
    <property type="match status" value="1"/>
</dbReference>
<dbReference type="GO" id="GO:0005829">
    <property type="term" value="C:cytosol"/>
    <property type="evidence" value="ECO:0007669"/>
    <property type="project" value="TreeGrafter"/>
</dbReference>
<keyword evidence="17" id="KW-1185">Reference proteome</keyword>
<evidence type="ECO:0000256" key="5">
    <source>
        <dbReference type="ARBA" id="ARBA00022605"/>
    </source>
</evidence>
<dbReference type="PANTHER" id="PTHR21371">
    <property type="entry name" value="KETOL-ACID REDUCTOISOMERASE, MITOCHONDRIAL"/>
    <property type="match status" value="1"/>
</dbReference>
<evidence type="ECO:0000256" key="4">
    <source>
        <dbReference type="ARBA" id="ARBA00010318"/>
    </source>
</evidence>
<dbReference type="OrthoDB" id="9804088at2"/>